<dbReference type="STRING" id="1123014.SAMN02745746_01432"/>
<keyword evidence="1" id="KW-0812">Transmembrane</keyword>
<evidence type="ECO:0000313" key="3">
    <source>
        <dbReference type="Proteomes" id="UP000192920"/>
    </source>
</evidence>
<sequence length="77" mass="8465">MRFEDFPGVIKYLALYVDMHSGLISILVALALLYLLFAVALLVRPHNRLFSIGAVALMLIPPVFLVFLLVVAGLPKA</sequence>
<proteinExistence type="predicted"/>
<keyword evidence="1" id="KW-0472">Membrane</keyword>
<organism evidence="2 3">
    <name type="scientific">Pseudogulbenkiania subflava DSM 22618</name>
    <dbReference type="NCBI Taxonomy" id="1123014"/>
    <lineage>
        <taxon>Bacteria</taxon>
        <taxon>Pseudomonadati</taxon>
        <taxon>Pseudomonadota</taxon>
        <taxon>Betaproteobacteria</taxon>
        <taxon>Neisseriales</taxon>
        <taxon>Chromobacteriaceae</taxon>
        <taxon>Pseudogulbenkiania</taxon>
    </lineage>
</organism>
<evidence type="ECO:0000256" key="1">
    <source>
        <dbReference type="SAM" id="Phobius"/>
    </source>
</evidence>
<dbReference type="EMBL" id="FXAG01000006">
    <property type="protein sequence ID" value="SMF12596.1"/>
    <property type="molecule type" value="Genomic_DNA"/>
</dbReference>
<reference evidence="3" key="1">
    <citation type="submission" date="2017-04" db="EMBL/GenBank/DDBJ databases">
        <authorList>
            <person name="Varghese N."/>
            <person name="Submissions S."/>
        </authorList>
    </citation>
    <scope>NUCLEOTIDE SEQUENCE [LARGE SCALE GENOMIC DNA]</scope>
    <source>
        <strain evidence="3">DSM 22618</strain>
    </source>
</reference>
<feature type="transmembrane region" description="Helical" evidence="1">
    <location>
        <begin position="50"/>
        <end position="74"/>
    </location>
</feature>
<keyword evidence="3" id="KW-1185">Reference proteome</keyword>
<name>A0A1Y6BNX5_9NEIS</name>
<accession>A0A1Y6BNX5</accession>
<keyword evidence="1" id="KW-1133">Transmembrane helix</keyword>
<feature type="transmembrane region" description="Helical" evidence="1">
    <location>
        <begin position="20"/>
        <end position="43"/>
    </location>
</feature>
<dbReference type="AlphaFoldDB" id="A0A1Y6BNX5"/>
<evidence type="ECO:0000313" key="2">
    <source>
        <dbReference type="EMBL" id="SMF12596.1"/>
    </source>
</evidence>
<dbReference type="RefSeq" id="WP_085275746.1">
    <property type="nucleotide sequence ID" value="NZ_FXAG01000006.1"/>
</dbReference>
<dbReference type="Proteomes" id="UP000192920">
    <property type="component" value="Unassembled WGS sequence"/>
</dbReference>
<protein>
    <submittedName>
        <fullName evidence="2">Uncharacterized protein</fullName>
    </submittedName>
</protein>
<gene>
    <name evidence="2" type="ORF">SAMN02745746_01432</name>
</gene>